<proteinExistence type="predicted"/>
<dbReference type="AlphaFoldDB" id="A0A0A9B6Y7"/>
<organism evidence="1">
    <name type="scientific">Arundo donax</name>
    <name type="common">Giant reed</name>
    <name type="synonym">Donax arundinaceus</name>
    <dbReference type="NCBI Taxonomy" id="35708"/>
    <lineage>
        <taxon>Eukaryota</taxon>
        <taxon>Viridiplantae</taxon>
        <taxon>Streptophyta</taxon>
        <taxon>Embryophyta</taxon>
        <taxon>Tracheophyta</taxon>
        <taxon>Spermatophyta</taxon>
        <taxon>Magnoliopsida</taxon>
        <taxon>Liliopsida</taxon>
        <taxon>Poales</taxon>
        <taxon>Poaceae</taxon>
        <taxon>PACMAD clade</taxon>
        <taxon>Arundinoideae</taxon>
        <taxon>Arundineae</taxon>
        <taxon>Arundo</taxon>
    </lineage>
</organism>
<accession>A0A0A9B6Y7</accession>
<protein>
    <submittedName>
        <fullName evidence="1">Uncharacterized protein</fullName>
    </submittedName>
</protein>
<name>A0A0A9B6Y7_ARUDO</name>
<dbReference type="EMBL" id="GBRH01242833">
    <property type="protein sequence ID" value="JAD55062.1"/>
    <property type="molecule type" value="Transcribed_RNA"/>
</dbReference>
<reference evidence="1" key="2">
    <citation type="journal article" date="2015" name="Data Brief">
        <title>Shoot transcriptome of the giant reed, Arundo donax.</title>
        <authorList>
            <person name="Barrero R.A."/>
            <person name="Guerrero F.D."/>
            <person name="Moolhuijzen P."/>
            <person name="Goolsby J.A."/>
            <person name="Tidwell J."/>
            <person name="Bellgard S.E."/>
            <person name="Bellgard M.I."/>
        </authorList>
    </citation>
    <scope>NUCLEOTIDE SEQUENCE</scope>
    <source>
        <tissue evidence="1">Shoot tissue taken approximately 20 cm above the soil surface</tissue>
    </source>
</reference>
<reference evidence="1" key="1">
    <citation type="submission" date="2014-09" db="EMBL/GenBank/DDBJ databases">
        <authorList>
            <person name="Magalhaes I.L.F."/>
            <person name="Oliveira U."/>
            <person name="Santos F.R."/>
            <person name="Vidigal T.H.D.A."/>
            <person name="Brescovit A.D."/>
            <person name="Santos A.J."/>
        </authorList>
    </citation>
    <scope>NUCLEOTIDE SEQUENCE</scope>
    <source>
        <tissue evidence="1">Shoot tissue taken approximately 20 cm above the soil surface</tissue>
    </source>
</reference>
<evidence type="ECO:0000313" key="1">
    <source>
        <dbReference type="EMBL" id="JAD55062.1"/>
    </source>
</evidence>
<sequence>MMEAKRCHRMLDKLRKVSKKKKHQWIMMIKDHLGY</sequence>